<dbReference type="Pfam" id="PF09954">
    <property type="entry name" value="DUF2188"/>
    <property type="match status" value="1"/>
</dbReference>
<sequence length="116" mass="13288">MRPRKIISQKNNITYYVCPRPGGGWQVKQEGIRKTIQAFLTQKEAIQFARNLTQESGGKVSIHRQHQKSKKQPISPKPESLRQDDIKMLRGFGCARGLIVIPPEFDDPIEGLEEYI</sequence>
<proteinExistence type="predicted"/>
<feature type="compositionally biased region" description="Basic residues" evidence="1">
    <location>
        <begin position="61"/>
        <end position="71"/>
    </location>
</feature>
<evidence type="ECO:0000313" key="3">
    <source>
        <dbReference type="Proteomes" id="UP001268256"/>
    </source>
</evidence>
<feature type="region of interest" description="Disordered" evidence="1">
    <location>
        <begin position="56"/>
        <end position="82"/>
    </location>
</feature>
<dbReference type="AlphaFoldDB" id="A0AAE4JXB5"/>
<name>A0AAE4JXB5_9CYAN</name>
<dbReference type="InterPro" id="IPR018691">
    <property type="entry name" value="DUF2188"/>
</dbReference>
<keyword evidence="3" id="KW-1185">Reference proteome</keyword>
<dbReference type="EMBL" id="JAVMIP010000027">
    <property type="protein sequence ID" value="MDS3862350.1"/>
    <property type="molecule type" value="Genomic_DNA"/>
</dbReference>
<evidence type="ECO:0000313" key="2">
    <source>
        <dbReference type="EMBL" id="MDS3862350.1"/>
    </source>
</evidence>
<gene>
    <name evidence="2" type="ORF">RIF25_16245</name>
</gene>
<organism evidence="2 3">
    <name type="scientific">Pseudocalidococcus azoricus BACA0444</name>
    <dbReference type="NCBI Taxonomy" id="2918990"/>
    <lineage>
        <taxon>Bacteria</taxon>
        <taxon>Bacillati</taxon>
        <taxon>Cyanobacteriota</taxon>
        <taxon>Cyanophyceae</taxon>
        <taxon>Acaryochloridales</taxon>
        <taxon>Thermosynechococcaceae</taxon>
        <taxon>Pseudocalidococcus</taxon>
        <taxon>Pseudocalidococcus azoricus</taxon>
    </lineage>
</organism>
<reference evidence="3" key="1">
    <citation type="submission" date="2023-07" db="EMBL/GenBank/DDBJ databases">
        <authorList>
            <person name="Luz R."/>
            <person name="Cordeiro R."/>
            <person name="Fonseca A."/>
            <person name="Goncalves V."/>
        </authorList>
    </citation>
    <scope>NUCLEOTIDE SEQUENCE [LARGE SCALE GENOMIC DNA]</scope>
    <source>
        <strain evidence="3">BACA0444</strain>
    </source>
</reference>
<comment type="caution">
    <text evidence="2">The sequence shown here is derived from an EMBL/GenBank/DDBJ whole genome shotgun (WGS) entry which is preliminary data.</text>
</comment>
<accession>A0AAE4JXB5</accession>
<evidence type="ECO:0000256" key="1">
    <source>
        <dbReference type="SAM" id="MobiDB-lite"/>
    </source>
</evidence>
<dbReference type="RefSeq" id="WP_322879556.1">
    <property type="nucleotide sequence ID" value="NZ_JAVMIP010000027.1"/>
</dbReference>
<dbReference type="Proteomes" id="UP001268256">
    <property type="component" value="Unassembled WGS sequence"/>
</dbReference>
<protein>
    <submittedName>
        <fullName evidence="2">DUF2188 domain-containing protein</fullName>
    </submittedName>
</protein>